<feature type="compositionally biased region" description="Basic and acidic residues" evidence="1">
    <location>
        <begin position="227"/>
        <end position="272"/>
    </location>
</feature>
<feature type="compositionally biased region" description="Low complexity" evidence="1">
    <location>
        <begin position="129"/>
        <end position="158"/>
    </location>
</feature>
<evidence type="ECO:0000256" key="1">
    <source>
        <dbReference type="SAM" id="MobiDB-lite"/>
    </source>
</evidence>
<organism evidence="2 3">
    <name type="scientific">Ascobolus immersus RN42</name>
    <dbReference type="NCBI Taxonomy" id="1160509"/>
    <lineage>
        <taxon>Eukaryota</taxon>
        <taxon>Fungi</taxon>
        <taxon>Dikarya</taxon>
        <taxon>Ascomycota</taxon>
        <taxon>Pezizomycotina</taxon>
        <taxon>Pezizomycetes</taxon>
        <taxon>Pezizales</taxon>
        <taxon>Ascobolaceae</taxon>
        <taxon>Ascobolus</taxon>
    </lineage>
</organism>
<feature type="compositionally biased region" description="Polar residues" evidence="1">
    <location>
        <begin position="102"/>
        <end position="123"/>
    </location>
</feature>
<proteinExistence type="predicted"/>
<feature type="compositionally biased region" description="Polar residues" evidence="1">
    <location>
        <begin position="1"/>
        <end position="39"/>
    </location>
</feature>
<dbReference type="AlphaFoldDB" id="A0A3N4II11"/>
<dbReference type="EMBL" id="ML119652">
    <property type="protein sequence ID" value="RPA85793.1"/>
    <property type="molecule type" value="Genomic_DNA"/>
</dbReference>
<feature type="compositionally biased region" description="Polar residues" evidence="1">
    <location>
        <begin position="72"/>
        <end position="83"/>
    </location>
</feature>
<name>A0A3N4II11_ASCIM</name>
<keyword evidence="3" id="KW-1185">Reference proteome</keyword>
<reference evidence="2 3" key="1">
    <citation type="journal article" date="2018" name="Nat. Ecol. Evol.">
        <title>Pezizomycetes genomes reveal the molecular basis of ectomycorrhizal truffle lifestyle.</title>
        <authorList>
            <person name="Murat C."/>
            <person name="Payen T."/>
            <person name="Noel B."/>
            <person name="Kuo A."/>
            <person name="Morin E."/>
            <person name="Chen J."/>
            <person name="Kohler A."/>
            <person name="Krizsan K."/>
            <person name="Balestrini R."/>
            <person name="Da Silva C."/>
            <person name="Montanini B."/>
            <person name="Hainaut M."/>
            <person name="Levati E."/>
            <person name="Barry K.W."/>
            <person name="Belfiori B."/>
            <person name="Cichocki N."/>
            <person name="Clum A."/>
            <person name="Dockter R.B."/>
            <person name="Fauchery L."/>
            <person name="Guy J."/>
            <person name="Iotti M."/>
            <person name="Le Tacon F."/>
            <person name="Lindquist E.A."/>
            <person name="Lipzen A."/>
            <person name="Malagnac F."/>
            <person name="Mello A."/>
            <person name="Molinier V."/>
            <person name="Miyauchi S."/>
            <person name="Poulain J."/>
            <person name="Riccioni C."/>
            <person name="Rubini A."/>
            <person name="Sitrit Y."/>
            <person name="Splivallo R."/>
            <person name="Traeger S."/>
            <person name="Wang M."/>
            <person name="Zifcakova L."/>
            <person name="Wipf D."/>
            <person name="Zambonelli A."/>
            <person name="Paolocci F."/>
            <person name="Nowrousian M."/>
            <person name="Ottonello S."/>
            <person name="Baldrian P."/>
            <person name="Spatafora J.W."/>
            <person name="Henrissat B."/>
            <person name="Nagy L.G."/>
            <person name="Aury J.M."/>
            <person name="Wincker P."/>
            <person name="Grigoriev I.V."/>
            <person name="Bonfante P."/>
            <person name="Martin F.M."/>
        </authorList>
    </citation>
    <scope>NUCLEOTIDE SEQUENCE [LARGE SCALE GENOMIC DNA]</scope>
    <source>
        <strain evidence="2 3">RN42</strain>
    </source>
</reference>
<dbReference type="Proteomes" id="UP000275078">
    <property type="component" value="Unassembled WGS sequence"/>
</dbReference>
<accession>A0A3N4II11</accession>
<feature type="region of interest" description="Disordered" evidence="1">
    <location>
        <begin position="1"/>
        <end position="323"/>
    </location>
</feature>
<evidence type="ECO:0000313" key="3">
    <source>
        <dbReference type="Proteomes" id="UP000275078"/>
    </source>
</evidence>
<sequence length="323" mass="33463">MSTTLTDNKANLATANASDSPPGNSALNPASGTTANASVQPDHLPSNPTETTKTDANTSEALTDPTGPDGQLPNQPKKNTHQNLAGIILEALQDEVDHSKASPGSSRQESVASRMLSKNNTPKGSGVVSPQSNSQSTQSPQSNSLQSSAVTSTSDVSAKTPVDTSTPTDKKDEASVAVDKANEPAPPTDAPKPKKHDGPVQKYSPLITAAPGTHTAPPGSAMGAPPKTEKTSRPATEGESKFHEEMDGKSRKPDDTLHTTSHKKEAEKDTEGKFVTSGTKDGNAKKTAGPHKHDILNKLDPRVDSDRDGSKTIGGHGKKGVAV</sequence>
<evidence type="ECO:0000313" key="2">
    <source>
        <dbReference type="EMBL" id="RPA85793.1"/>
    </source>
</evidence>
<protein>
    <submittedName>
        <fullName evidence="2">Uncharacterized protein</fullName>
    </submittedName>
</protein>
<feature type="compositionally biased region" description="Basic and acidic residues" evidence="1">
    <location>
        <begin position="291"/>
        <end position="310"/>
    </location>
</feature>
<feature type="compositionally biased region" description="Polar residues" evidence="1">
    <location>
        <begin position="46"/>
        <end position="61"/>
    </location>
</feature>
<dbReference type="OrthoDB" id="2590867at2759"/>
<gene>
    <name evidence="2" type="ORF">BJ508DRAFT_411759</name>
</gene>